<accession>A0A7C4LLH8</accession>
<protein>
    <submittedName>
        <fullName evidence="2">DUF5009 domain-containing protein</fullName>
    </submittedName>
</protein>
<keyword evidence="1" id="KW-0472">Membrane</keyword>
<dbReference type="PANTHER" id="PTHR31061">
    <property type="entry name" value="LD22376P"/>
    <property type="match status" value="1"/>
</dbReference>
<feature type="transmembrane region" description="Helical" evidence="1">
    <location>
        <begin position="145"/>
        <end position="162"/>
    </location>
</feature>
<organism evidence="2">
    <name type="scientific">Schlesneria paludicola</name>
    <dbReference type="NCBI Taxonomy" id="360056"/>
    <lineage>
        <taxon>Bacteria</taxon>
        <taxon>Pseudomonadati</taxon>
        <taxon>Planctomycetota</taxon>
        <taxon>Planctomycetia</taxon>
        <taxon>Planctomycetales</taxon>
        <taxon>Planctomycetaceae</taxon>
        <taxon>Schlesneria</taxon>
    </lineage>
</organism>
<keyword evidence="1" id="KW-0812">Transmembrane</keyword>
<feature type="transmembrane region" description="Helical" evidence="1">
    <location>
        <begin position="318"/>
        <end position="337"/>
    </location>
</feature>
<sequence length="393" mass="43858">MPAERTERLVSLDAYRGFIMICLAANGFGIYQTFKDHPTGSWTRQLALQFEHVPWTGCAFWDLIQPSFMFMVGVALPFSLAKRASSGANAWQRGLHAAIRAVVLVLLGIWLSSNGPATNFTFVNVLSQIGLGYYFLYLLADRPRWLQGLTAAGILLGYWAWFATAPLPPDDFDYAAVGVPDDFPRLSGFEAHWQKNANVAAAFDVWFLNLFPRPDGEPFRFNPGGYQTLNFVPSLATMIFGLMAGELIRRNIGRGRTFFVLMLAGLLLLAAGYGAAQAGYCPLVKRLWTPSWTLFSTGWTLLFLSGFYGVIDGLGWKAWAFPCVVAGMNSMTLYLMGQTLKGATLKNLERHFGTGWYEVAGGAYAPMIQSCAVLLVFWLFVYWLYRQRVFLKV</sequence>
<reference evidence="2" key="1">
    <citation type="journal article" date="2020" name="mSystems">
        <title>Genome- and Community-Level Interaction Insights into Carbon Utilization and Element Cycling Functions of Hydrothermarchaeota in Hydrothermal Sediment.</title>
        <authorList>
            <person name="Zhou Z."/>
            <person name="Liu Y."/>
            <person name="Xu W."/>
            <person name="Pan J."/>
            <person name="Luo Z.H."/>
            <person name="Li M."/>
        </authorList>
    </citation>
    <scope>NUCLEOTIDE SEQUENCE [LARGE SCALE GENOMIC DNA]</scope>
    <source>
        <strain evidence="2">SpSt-508</strain>
    </source>
</reference>
<feature type="transmembrane region" description="Helical" evidence="1">
    <location>
        <begin position="292"/>
        <end position="311"/>
    </location>
</feature>
<keyword evidence="1" id="KW-1133">Transmembrane helix</keyword>
<evidence type="ECO:0000313" key="2">
    <source>
        <dbReference type="EMBL" id="HGT38818.1"/>
    </source>
</evidence>
<feature type="transmembrane region" description="Helical" evidence="1">
    <location>
        <begin position="257"/>
        <end position="280"/>
    </location>
</feature>
<feature type="transmembrane region" description="Helical" evidence="1">
    <location>
        <begin position="93"/>
        <end position="111"/>
    </location>
</feature>
<comment type="caution">
    <text evidence="2">The sequence shown here is derived from an EMBL/GenBank/DDBJ whole genome shotgun (WGS) entry which is preliminary data.</text>
</comment>
<dbReference type="EMBL" id="DSVQ01000012">
    <property type="protein sequence ID" value="HGT38818.1"/>
    <property type="molecule type" value="Genomic_DNA"/>
</dbReference>
<feature type="transmembrane region" description="Helical" evidence="1">
    <location>
        <begin position="117"/>
        <end position="138"/>
    </location>
</feature>
<feature type="transmembrane region" description="Helical" evidence="1">
    <location>
        <begin position="12"/>
        <end position="34"/>
    </location>
</feature>
<dbReference type="PANTHER" id="PTHR31061:SF24">
    <property type="entry name" value="LD22376P"/>
    <property type="match status" value="1"/>
</dbReference>
<proteinExistence type="predicted"/>
<feature type="transmembrane region" description="Helical" evidence="1">
    <location>
        <begin position="224"/>
        <end position="245"/>
    </location>
</feature>
<feature type="transmembrane region" description="Helical" evidence="1">
    <location>
        <begin position="63"/>
        <end position="81"/>
    </location>
</feature>
<dbReference type="AlphaFoldDB" id="A0A7C4LLH8"/>
<feature type="transmembrane region" description="Helical" evidence="1">
    <location>
        <begin position="363"/>
        <end position="385"/>
    </location>
</feature>
<evidence type="ECO:0000256" key="1">
    <source>
        <dbReference type="SAM" id="Phobius"/>
    </source>
</evidence>
<gene>
    <name evidence="2" type="ORF">ENS64_06080</name>
</gene>
<name>A0A7C4LLH8_9PLAN</name>